<organism evidence="8 9">
    <name type="scientific">Metschnikowia aff. pulcherrima</name>
    <dbReference type="NCBI Taxonomy" id="2163413"/>
    <lineage>
        <taxon>Eukaryota</taxon>
        <taxon>Fungi</taxon>
        <taxon>Dikarya</taxon>
        <taxon>Ascomycota</taxon>
        <taxon>Saccharomycotina</taxon>
        <taxon>Pichiomycetes</taxon>
        <taxon>Metschnikowiaceae</taxon>
        <taxon>Metschnikowia</taxon>
    </lineage>
</organism>
<dbReference type="InterPro" id="IPR024977">
    <property type="entry name" value="Apc4-like_WD40_dom"/>
</dbReference>
<evidence type="ECO:0000256" key="5">
    <source>
        <dbReference type="ARBA" id="ARBA00023306"/>
    </source>
</evidence>
<feature type="domain" description="Anaphase-promoting complex subunit 4 long" evidence="7">
    <location>
        <begin position="251"/>
        <end position="446"/>
    </location>
</feature>
<keyword evidence="3" id="KW-0498">Mitosis</keyword>
<dbReference type="GO" id="GO:0031145">
    <property type="term" value="P:anaphase-promoting complex-dependent catabolic process"/>
    <property type="evidence" value="ECO:0007669"/>
    <property type="project" value="InterPro"/>
</dbReference>
<sequence length="680" mass="76526">MIQSFEILATHKIVGFPDGNIFSWCSQMDLLAVSMNQTSIWVFRLDGERVYAINNRAKILHLQWSLNGKFFALSGTDHQIKVYDSNNGKLVNSFATSADSPITLVSWTSINVPHSIAPDNKPAAFQDLFKIDVLDDMPKLANEIDSSTDASGVANTEPETPYETALVTNTTENDATMDYLLVASGDSHVSVTFNNLFTVSGIKLPGNDVRLLKHTVDNDFFPQSFLVQDSTAQLHLQNLHINVAGPRNRSFLFDSIRWASQVISIMNHISDQIGVLQAESKEFLSLYDRYISNYKDALFEDVKMTEHPLGADLEEAIVADLGGMLLTGLIPLETTDFWLNQFGERGLMRLSALGNNVYDNVRKVMFTQLILGLEKLIVLLSHLESLSKSADVMQEDNYGVTLTCVQKAVLLTQGLVKKIYEFIWRLNDEHEYFNQFLNWAKIEILEKLSKEDSDPDAFFEENPTMEFKTSLIMEYFSDFLFHSVLMRDLDLDGSGHEMLVKKTNPDTSIKAYIHELQILLKSLLSDMEASFVLKICFDASKPLFTSTDGSRIDLEIFRAQKLISAVQDNMLCVVATGDNIFRKELNFSHKIISHKLVSANTVLVLCEVDENTRKVELVEFGDVEVNSELLNFKVLKSLEFGPSGALKKPAYMTVNSIGDKATKMALILSESMKDYIIIRI</sequence>
<dbReference type="InterPro" id="IPR036322">
    <property type="entry name" value="WD40_repeat_dom_sf"/>
</dbReference>
<keyword evidence="4" id="KW-0833">Ubl conjugation pathway</keyword>
<dbReference type="PANTHER" id="PTHR13260:SF0">
    <property type="entry name" value="ANAPHASE-PROMOTING COMPLEX SUBUNIT 4"/>
    <property type="match status" value="1"/>
</dbReference>
<dbReference type="Proteomes" id="UP000292447">
    <property type="component" value="Chromosome II"/>
</dbReference>
<dbReference type="SUPFAM" id="SSF50978">
    <property type="entry name" value="WD40 repeat-like"/>
    <property type="match status" value="1"/>
</dbReference>
<feature type="domain" description="Anaphase-promoting complex subunit 4-like WD40" evidence="6">
    <location>
        <begin position="23"/>
        <end position="109"/>
    </location>
</feature>
<dbReference type="GO" id="GO:0034399">
    <property type="term" value="C:nuclear periphery"/>
    <property type="evidence" value="ECO:0007669"/>
    <property type="project" value="TreeGrafter"/>
</dbReference>
<dbReference type="AlphaFoldDB" id="A0A4P6XMS6"/>
<dbReference type="Pfam" id="PF12896">
    <property type="entry name" value="ANAPC4"/>
    <property type="match status" value="1"/>
</dbReference>
<dbReference type="GO" id="GO:0005680">
    <property type="term" value="C:anaphase-promoting complex"/>
    <property type="evidence" value="ECO:0007669"/>
    <property type="project" value="InterPro"/>
</dbReference>
<evidence type="ECO:0000256" key="3">
    <source>
        <dbReference type="ARBA" id="ARBA00022776"/>
    </source>
</evidence>
<evidence type="ECO:0000256" key="4">
    <source>
        <dbReference type="ARBA" id="ARBA00022786"/>
    </source>
</evidence>
<keyword evidence="2" id="KW-0132">Cell division</keyword>
<gene>
    <name evidence="8" type="primary">MPUL0B05200</name>
    <name evidence="8" type="ORF">METSCH_B05200</name>
</gene>
<evidence type="ECO:0000313" key="9">
    <source>
        <dbReference type="Proteomes" id="UP000292447"/>
    </source>
</evidence>
<name>A0A4P6XMS6_9ASCO</name>
<dbReference type="GO" id="GO:0051301">
    <property type="term" value="P:cell division"/>
    <property type="evidence" value="ECO:0007669"/>
    <property type="project" value="UniProtKB-KW"/>
</dbReference>
<dbReference type="Gene3D" id="2.130.10.10">
    <property type="entry name" value="YVTN repeat-like/Quinoprotein amine dehydrogenase"/>
    <property type="match status" value="1"/>
</dbReference>
<protein>
    <recommendedName>
        <fullName evidence="1">Anaphase-promoting complex subunit 4</fullName>
    </recommendedName>
</protein>
<evidence type="ECO:0000256" key="1">
    <source>
        <dbReference type="ARBA" id="ARBA00016067"/>
    </source>
</evidence>
<evidence type="ECO:0000259" key="6">
    <source>
        <dbReference type="Pfam" id="PF12894"/>
    </source>
</evidence>
<dbReference type="GO" id="GO:0070979">
    <property type="term" value="P:protein K11-linked ubiquitination"/>
    <property type="evidence" value="ECO:0007669"/>
    <property type="project" value="TreeGrafter"/>
</dbReference>
<evidence type="ECO:0000256" key="2">
    <source>
        <dbReference type="ARBA" id="ARBA00022618"/>
    </source>
</evidence>
<dbReference type="STRING" id="2163413.A0A4P6XMS6"/>
<evidence type="ECO:0000259" key="7">
    <source>
        <dbReference type="Pfam" id="PF12896"/>
    </source>
</evidence>
<reference evidence="9" key="1">
    <citation type="submission" date="2019-03" db="EMBL/GenBank/DDBJ databases">
        <title>Snf2 controls pulcherriminic acid biosynthesis and connects pigmentation and antifungal activity of the yeast Metschnikowia pulcherrima.</title>
        <authorList>
            <person name="Gore-Lloyd D."/>
            <person name="Sumann I."/>
            <person name="Brachmann A.O."/>
            <person name="Schneeberger K."/>
            <person name="Ortiz-Merino R.A."/>
            <person name="Moreno-Beltran M."/>
            <person name="Schlaefli M."/>
            <person name="Kirner P."/>
            <person name="Santos Kron A."/>
            <person name="Wolfe K.H."/>
            <person name="Piel J."/>
            <person name="Ahrens C.H."/>
            <person name="Henk D."/>
            <person name="Freimoser F.M."/>
        </authorList>
    </citation>
    <scope>NUCLEOTIDE SEQUENCE [LARGE SCALE GENOMIC DNA]</scope>
    <source>
        <strain evidence="9">APC 1.2</strain>
    </source>
</reference>
<dbReference type="InterPro" id="IPR024790">
    <property type="entry name" value="APC4_long_dom"/>
</dbReference>
<keyword evidence="9" id="KW-1185">Reference proteome</keyword>
<dbReference type="PANTHER" id="PTHR13260">
    <property type="entry name" value="ANAPHASE PROMOTING COMPLEX SUBUNIT 4 APC4"/>
    <property type="match status" value="1"/>
</dbReference>
<dbReference type="InterPro" id="IPR024789">
    <property type="entry name" value="APC4"/>
</dbReference>
<proteinExistence type="predicted"/>
<accession>A0A4P6XMS6</accession>
<dbReference type="InterPro" id="IPR015943">
    <property type="entry name" value="WD40/YVTN_repeat-like_dom_sf"/>
</dbReference>
<evidence type="ECO:0000313" key="8">
    <source>
        <dbReference type="EMBL" id="QBM87318.1"/>
    </source>
</evidence>
<keyword evidence="5" id="KW-0131">Cell cycle</keyword>
<dbReference type="EMBL" id="CP034457">
    <property type="protein sequence ID" value="QBM87318.1"/>
    <property type="molecule type" value="Genomic_DNA"/>
</dbReference>
<dbReference type="Pfam" id="PF12894">
    <property type="entry name" value="ANAPC4_WD40"/>
    <property type="match status" value="1"/>
</dbReference>